<evidence type="ECO:0000256" key="4">
    <source>
        <dbReference type="ARBA" id="ARBA00022705"/>
    </source>
</evidence>
<evidence type="ECO:0000313" key="19">
    <source>
        <dbReference type="EMBL" id="QUW02826.1"/>
    </source>
</evidence>
<keyword evidence="3" id="KW-0515">Mutator protein</keyword>
<dbReference type="PANTHER" id="PTHR47707">
    <property type="entry name" value="8-OXO-DGTP DIPHOSPHATASE"/>
    <property type="match status" value="1"/>
</dbReference>
<keyword evidence="4" id="KW-0235">DNA replication</keyword>
<dbReference type="InterPro" id="IPR047127">
    <property type="entry name" value="MutT-like"/>
</dbReference>
<dbReference type="PANTHER" id="PTHR47707:SF1">
    <property type="entry name" value="NUDIX HYDROLASE FAMILY PROTEIN"/>
    <property type="match status" value="1"/>
</dbReference>
<keyword evidence="20" id="KW-1185">Reference proteome</keyword>
<dbReference type="PROSITE" id="PS51462">
    <property type="entry name" value="NUDIX"/>
    <property type="match status" value="1"/>
</dbReference>
<dbReference type="CDD" id="cd03425">
    <property type="entry name" value="NUDIX_MutT_NudA_like"/>
    <property type="match status" value="1"/>
</dbReference>
<evidence type="ECO:0000256" key="8">
    <source>
        <dbReference type="ARBA" id="ARBA00022842"/>
    </source>
</evidence>
<accession>A0ABX8B9V1</accession>
<dbReference type="EMBL" id="CP072648">
    <property type="protein sequence ID" value="QUW02826.1"/>
    <property type="molecule type" value="Genomic_DNA"/>
</dbReference>
<reference evidence="19 20" key="1">
    <citation type="submission" date="2021-03" db="EMBL/GenBank/DDBJ databases">
        <title>Genomic and phenotypic characterization of Chloracidobacterium isolates provides evidence for multiple species.</title>
        <authorList>
            <person name="Saini M.K."/>
            <person name="Costas A.M.G."/>
            <person name="Tank M."/>
            <person name="Bryant D.A."/>
        </authorList>
    </citation>
    <scope>NUCLEOTIDE SEQUENCE [LARGE SCALE GENOMIC DNA]</scope>
    <source>
        <strain evidence="19 20">BV2-C</strain>
    </source>
</reference>
<proteinExistence type="inferred from homology"/>
<evidence type="ECO:0000256" key="9">
    <source>
        <dbReference type="ARBA" id="ARBA00023204"/>
    </source>
</evidence>
<sequence>MGAPQPPVITLVVAAVCVDGPRVLVTQRPTTGRFANQWEFPGGKLNWNETPEQGLRRELNEELGVEVDVGLPLHAIHYTLDAHQAFAVLFYWARIRHGDLTLRGVQAVRWVVPDELAALPILSPNQPVVERLRRLAARPGGLCPQFDLGD</sequence>
<keyword evidence="5" id="KW-0479">Metal-binding</keyword>
<dbReference type="InterPro" id="IPR020476">
    <property type="entry name" value="Nudix_hydrolase"/>
</dbReference>
<evidence type="ECO:0000259" key="18">
    <source>
        <dbReference type="PROSITE" id="PS51462"/>
    </source>
</evidence>
<organism evidence="19 20">
    <name type="scientific">Chloracidobacterium validum</name>
    <dbReference type="NCBI Taxonomy" id="2821543"/>
    <lineage>
        <taxon>Bacteria</taxon>
        <taxon>Pseudomonadati</taxon>
        <taxon>Acidobacteriota</taxon>
        <taxon>Terriglobia</taxon>
        <taxon>Terriglobales</taxon>
        <taxon>Acidobacteriaceae</taxon>
        <taxon>Chloracidobacterium</taxon>
    </lineage>
</organism>
<evidence type="ECO:0000256" key="14">
    <source>
        <dbReference type="ARBA" id="ARBA00041592"/>
    </source>
</evidence>
<evidence type="ECO:0000256" key="7">
    <source>
        <dbReference type="ARBA" id="ARBA00022801"/>
    </source>
</evidence>
<evidence type="ECO:0000256" key="17">
    <source>
        <dbReference type="RuleBase" id="RU003476"/>
    </source>
</evidence>
<comment type="catalytic activity">
    <reaction evidence="10">
        <text>8-oxo-dGTP + H2O = 8-oxo-dGMP + diphosphate + H(+)</text>
        <dbReference type="Rhea" id="RHEA:31575"/>
        <dbReference type="ChEBI" id="CHEBI:15377"/>
        <dbReference type="ChEBI" id="CHEBI:15378"/>
        <dbReference type="ChEBI" id="CHEBI:33019"/>
        <dbReference type="ChEBI" id="CHEBI:63224"/>
        <dbReference type="ChEBI" id="CHEBI:77896"/>
        <dbReference type="EC" id="3.6.1.55"/>
    </reaction>
</comment>
<keyword evidence="7 17" id="KW-0378">Hydrolase</keyword>
<dbReference type="SUPFAM" id="SSF55811">
    <property type="entry name" value="Nudix"/>
    <property type="match status" value="1"/>
</dbReference>
<dbReference type="RefSeq" id="WP_211428717.1">
    <property type="nucleotide sequence ID" value="NZ_CP072648.1"/>
</dbReference>
<evidence type="ECO:0000313" key="20">
    <source>
        <dbReference type="Proteomes" id="UP000676506"/>
    </source>
</evidence>
<evidence type="ECO:0000256" key="5">
    <source>
        <dbReference type="ARBA" id="ARBA00022723"/>
    </source>
</evidence>
<evidence type="ECO:0000256" key="11">
    <source>
        <dbReference type="ARBA" id="ARBA00036904"/>
    </source>
</evidence>
<dbReference type="Proteomes" id="UP000676506">
    <property type="component" value="Chromosome 1"/>
</dbReference>
<dbReference type="Pfam" id="PF00293">
    <property type="entry name" value="NUDIX"/>
    <property type="match status" value="1"/>
</dbReference>
<keyword evidence="9" id="KW-0234">DNA repair</keyword>
<evidence type="ECO:0000256" key="16">
    <source>
        <dbReference type="ARBA" id="ARBA00042798"/>
    </source>
</evidence>
<comment type="cofactor">
    <cofactor evidence="1">
        <name>Mg(2+)</name>
        <dbReference type="ChEBI" id="CHEBI:18420"/>
    </cofactor>
</comment>
<evidence type="ECO:0000256" key="10">
    <source>
        <dbReference type="ARBA" id="ARBA00035861"/>
    </source>
</evidence>
<evidence type="ECO:0000256" key="13">
    <source>
        <dbReference type="ARBA" id="ARBA00040794"/>
    </source>
</evidence>
<dbReference type="PRINTS" id="PR00502">
    <property type="entry name" value="NUDIXFAMILY"/>
</dbReference>
<comment type="similarity">
    <text evidence="2 17">Belongs to the Nudix hydrolase family.</text>
</comment>
<evidence type="ECO:0000256" key="1">
    <source>
        <dbReference type="ARBA" id="ARBA00001946"/>
    </source>
</evidence>
<evidence type="ECO:0000256" key="2">
    <source>
        <dbReference type="ARBA" id="ARBA00005582"/>
    </source>
</evidence>
<keyword evidence="8" id="KW-0460">Magnesium</keyword>
<feature type="domain" description="Nudix hydrolase" evidence="18">
    <location>
        <begin position="3"/>
        <end position="134"/>
    </location>
</feature>
<keyword evidence="6" id="KW-0227">DNA damage</keyword>
<dbReference type="InterPro" id="IPR020084">
    <property type="entry name" value="NUDIX_hydrolase_CS"/>
</dbReference>
<comment type="catalytic activity">
    <reaction evidence="11">
        <text>8-oxo-GTP + H2O = 8-oxo-GMP + diphosphate + H(+)</text>
        <dbReference type="Rhea" id="RHEA:67616"/>
        <dbReference type="ChEBI" id="CHEBI:15377"/>
        <dbReference type="ChEBI" id="CHEBI:15378"/>
        <dbReference type="ChEBI" id="CHEBI:33019"/>
        <dbReference type="ChEBI" id="CHEBI:143553"/>
        <dbReference type="ChEBI" id="CHEBI:145694"/>
    </reaction>
</comment>
<gene>
    <name evidence="19" type="ORF">J8C06_10905</name>
</gene>
<dbReference type="Gene3D" id="3.90.79.10">
    <property type="entry name" value="Nucleoside Triphosphate Pyrophosphohydrolase"/>
    <property type="match status" value="1"/>
</dbReference>
<dbReference type="InterPro" id="IPR000086">
    <property type="entry name" value="NUDIX_hydrolase_dom"/>
</dbReference>
<evidence type="ECO:0000256" key="3">
    <source>
        <dbReference type="ARBA" id="ARBA00022457"/>
    </source>
</evidence>
<dbReference type="InterPro" id="IPR015797">
    <property type="entry name" value="NUDIX_hydrolase-like_dom_sf"/>
</dbReference>
<name>A0ABX8B9V1_9BACT</name>
<evidence type="ECO:0000256" key="15">
    <source>
        <dbReference type="ARBA" id="ARBA00041979"/>
    </source>
</evidence>
<evidence type="ECO:0000256" key="6">
    <source>
        <dbReference type="ARBA" id="ARBA00022763"/>
    </source>
</evidence>
<evidence type="ECO:0000256" key="12">
    <source>
        <dbReference type="ARBA" id="ARBA00038905"/>
    </source>
</evidence>
<protein>
    <recommendedName>
        <fullName evidence="13">8-oxo-dGTP diphosphatase</fullName>
        <ecNumber evidence="12">3.6.1.55</ecNumber>
    </recommendedName>
    <alternativeName>
        <fullName evidence="16">7,8-dihydro-8-oxoguanine-triphosphatase</fullName>
    </alternativeName>
    <alternativeName>
        <fullName evidence="15">Mutator protein MutT</fullName>
    </alternativeName>
    <alternativeName>
        <fullName evidence="14">dGTP pyrophosphohydrolase</fullName>
    </alternativeName>
</protein>
<dbReference type="EC" id="3.6.1.55" evidence="12"/>
<dbReference type="PROSITE" id="PS00893">
    <property type="entry name" value="NUDIX_BOX"/>
    <property type="match status" value="1"/>
</dbReference>